<protein>
    <submittedName>
        <fullName evidence="1">Uncharacterized protein</fullName>
    </submittedName>
</protein>
<name>A0A6G0TZI3_APHGL</name>
<dbReference type="AlphaFoldDB" id="A0A6G0TZI3"/>
<accession>A0A6G0TZI3</accession>
<evidence type="ECO:0000313" key="1">
    <source>
        <dbReference type="EMBL" id="KAE9540837.1"/>
    </source>
</evidence>
<organism evidence="1 2">
    <name type="scientific">Aphis glycines</name>
    <name type="common">Soybean aphid</name>
    <dbReference type="NCBI Taxonomy" id="307491"/>
    <lineage>
        <taxon>Eukaryota</taxon>
        <taxon>Metazoa</taxon>
        <taxon>Ecdysozoa</taxon>
        <taxon>Arthropoda</taxon>
        <taxon>Hexapoda</taxon>
        <taxon>Insecta</taxon>
        <taxon>Pterygota</taxon>
        <taxon>Neoptera</taxon>
        <taxon>Paraneoptera</taxon>
        <taxon>Hemiptera</taxon>
        <taxon>Sternorrhyncha</taxon>
        <taxon>Aphidomorpha</taxon>
        <taxon>Aphidoidea</taxon>
        <taxon>Aphididae</taxon>
        <taxon>Aphidini</taxon>
        <taxon>Aphis</taxon>
        <taxon>Aphis</taxon>
    </lineage>
</organism>
<gene>
    <name evidence="1" type="ORF">AGLY_004082</name>
</gene>
<comment type="caution">
    <text evidence="1">The sequence shown here is derived from an EMBL/GenBank/DDBJ whole genome shotgun (WGS) entry which is preliminary data.</text>
</comment>
<evidence type="ECO:0000313" key="2">
    <source>
        <dbReference type="Proteomes" id="UP000475862"/>
    </source>
</evidence>
<keyword evidence="2" id="KW-1185">Reference proteome</keyword>
<sequence length="207" mass="23463">MVLNAFALHINILPIQSYPHVILTTCLHTLPDFKPERIFKVLKKNVETISQPFKYGRIVSKKKALLAQGFADLIMTCYLILCGANYKLKNCAIKIKLFFVHLKITYYHYASKLTDRTSKKITMFVRFKRVLRNFEKHVLFLHVPRTASFVVELSAGDATAVVAAVALSDDDRAGCAENATRTNTIPNTGLYIIARWHRLPRAIVAAQ</sequence>
<dbReference type="Proteomes" id="UP000475862">
    <property type="component" value="Unassembled WGS sequence"/>
</dbReference>
<reference evidence="1 2" key="1">
    <citation type="submission" date="2019-08" db="EMBL/GenBank/DDBJ databases">
        <title>The genome of the soybean aphid Biotype 1, its phylome, world population structure and adaptation to the North American continent.</title>
        <authorList>
            <person name="Giordano R."/>
            <person name="Donthu R.K."/>
            <person name="Hernandez A.G."/>
            <person name="Wright C.L."/>
            <person name="Zimin A.V."/>
        </authorList>
    </citation>
    <scope>NUCLEOTIDE SEQUENCE [LARGE SCALE GENOMIC DNA]</scope>
    <source>
        <tissue evidence="1">Whole aphids</tissue>
    </source>
</reference>
<proteinExistence type="predicted"/>
<dbReference type="EMBL" id="VYZN01000013">
    <property type="protein sequence ID" value="KAE9540837.1"/>
    <property type="molecule type" value="Genomic_DNA"/>
</dbReference>